<dbReference type="Proteomes" id="UP000010799">
    <property type="component" value="Chromosome"/>
</dbReference>
<evidence type="ECO:0000313" key="12">
    <source>
        <dbReference type="EMBL" id="AGA65046.1"/>
    </source>
</evidence>
<name>L0EXF1_LIBCB</name>
<dbReference type="InterPro" id="IPR027417">
    <property type="entry name" value="P-loop_NTPase"/>
</dbReference>
<keyword evidence="9" id="KW-0029">Amino-acid transport</keyword>
<evidence type="ECO:0000259" key="11">
    <source>
        <dbReference type="PROSITE" id="PS50893"/>
    </source>
</evidence>
<dbReference type="GO" id="GO:0016887">
    <property type="term" value="F:ATP hydrolysis activity"/>
    <property type="evidence" value="ECO:0007669"/>
    <property type="project" value="InterPro"/>
</dbReference>
<dbReference type="InterPro" id="IPR018449">
    <property type="entry name" value="NIL_domain"/>
</dbReference>
<evidence type="ECO:0000256" key="10">
    <source>
        <dbReference type="ARBA" id="ARBA00023136"/>
    </source>
</evidence>
<dbReference type="InterPro" id="IPR045865">
    <property type="entry name" value="ACT-like_dom_sf"/>
</dbReference>
<dbReference type="InterPro" id="IPR050086">
    <property type="entry name" value="MetN_ABC_transporter-like"/>
</dbReference>
<dbReference type="GO" id="GO:0006865">
    <property type="term" value="P:amino acid transport"/>
    <property type="evidence" value="ECO:0007669"/>
    <property type="project" value="UniProtKB-KW"/>
</dbReference>
<dbReference type="Pfam" id="PF00005">
    <property type="entry name" value="ABC_tran"/>
    <property type="match status" value="1"/>
</dbReference>
<reference evidence="12 13" key="1">
    <citation type="journal article" date="2012" name="Stand. Genomic Sci.">
        <title>Complete genome sequence of Liberibacter crescens BT-1.</title>
        <authorList>
            <person name="Leonard M.T."/>
            <person name="Fagen J.R."/>
            <person name="Davis-Richardson A.G."/>
            <person name="Davis M.J."/>
            <person name="Triplett E.W."/>
        </authorList>
    </citation>
    <scope>NUCLEOTIDE SEQUENCE [LARGE SCALE GENOMIC DNA]</scope>
    <source>
        <strain evidence="12 13">BT-1</strain>
    </source>
</reference>
<dbReference type="InterPro" id="IPR017871">
    <property type="entry name" value="ABC_transporter-like_CS"/>
</dbReference>
<dbReference type="InterPro" id="IPR003593">
    <property type="entry name" value="AAA+_ATPase"/>
</dbReference>
<dbReference type="PANTHER" id="PTHR43166">
    <property type="entry name" value="AMINO ACID IMPORT ATP-BINDING PROTEIN"/>
    <property type="match status" value="1"/>
</dbReference>
<evidence type="ECO:0000256" key="3">
    <source>
        <dbReference type="ARBA" id="ARBA00020019"/>
    </source>
</evidence>
<dbReference type="PATRIC" id="fig|1215343.11.peg.1083"/>
<accession>L0EXF1</accession>
<keyword evidence="10" id="KW-0472">Membrane</keyword>
<comment type="function">
    <text evidence="1">Part of the ABC transporter FtsEX involved in cellular division. Important for assembly or stability of the septal ring.</text>
</comment>
<dbReference type="STRING" id="1215343.B488_10540"/>
<evidence type="ECO:0000256" key="2">
    <source>
        <dbReference type="ARBA" id="ARBA00005417"/>
    </source>
</evidence>
<sequence>MNNISPSLTFNIDDNLAVILSNVTKKFESKNYKFHALSSIDCSIHRHKITGIIGRSGAGKSTFIRLINKLEQPTTGKVIVNGVDLTTLNGSSLQKLRREVSMIFQHFNLLSSRTVYDNVALPLEISGYNKEKIYSRVMPLLELVGIADKRNHYPVELSGGQKQRVGIARALTTQPKILLSDEATSALDPETTYYILELLKKINSELGLTVLLITHEMDVIKDVTSFVLVLHDGKIVESGKTIDIISNPQHKVTKGLLNGLPIYKLPEKLISKFHDTPNSQSHQVIRVSFLGETSETPLISQLIKAIETDVNIISGAIDEIDGEAFGSLVISYHYHAQQAAQNFFEKHKLVTEALGYVN</sequence>
<dbReference type="SMART" id="SM00382">
    <property type="entry name" value="AAA"/>
    <property type="match status" value="1"/>
</dbReference>
<keyword evidence="7 12" id="KW-0067">ATP-binding</keyword>
<dbReference type="CDD" id="cd03258">
    <property type="entry name" value="ABC_MetN_methionine_transporter"/>
    <property type="match status" value="1"/>
</dbReference>
<dbReference type="FunFam" id="3.40.50.300:FF:000056">
    <property type="entry name" value="Cell division ATP-binding protein FtsE"/>
    <property type="match status" value="1"/>
</dbReference>
<dbReference type="PANTHER" id="PTHR43166:SF30">
    <property type="entry name" value="METHIONINE IMPORT ATP-BINDING PROTEIN METN"/>
    <property type="match status" value="1"/>
</dbReference>
<dbReference type="AlphaFoldDB" id="L0EXF1"/>
<dbReference type="Pfam" id="PF09383">
    <property type="entry name" value="NIL"/>
    <property type="match status" value="1"/>
</dbReference>
<proteinExistence type="inferred from homology"/>
<gene>
    <name evidence="12" type="ordered locus">B488_10540</name>
</gene>
<evidence type="ECO:0000256" key="8">
    <source>
        <dbReference type="ARBA" id="ARBA00022967"/>
    </source>
</evidence>
<keyword evidence="4" id="KW-0813">Transport</keyword>
<keyword evidence="5" id="KW-1003">Cell membrane</keyword>
<dbReference type="PROSITE" id="PS00211">
    <property type="entry name" value="ABC_TRANSPORTER_1"/>
    <property type="match status" value="1"/>
</dbReference>
<dbReference type="RefSeq" id="WP_015273471.1">
    <property type="nucleotide sequence ID" value="NC_019907.1"/>
</dbReference>
<evidence type="ECO:0000256" key="4">
    <source>
        <dbReference type="ARBA" id="ARBA00022448"/>
    </source>
</evidence>
<dbReference type="eggNOG" id="COG1135">
    <property type="taxonomic scope" value="Bacteria"/>
</dbReference>
<dbReference type="Gene3D" id="3.30.70.260">
    <property type="match status" value="1"/>
</dbReference>
<evidence type="ECO:0000256" key="5">
    <source>
        <dbReference type="ARBA" id="ARBA00022475"/>
    </source>
</evidence>
<dbReference type="HOGENOM" id="CLU_000604_1_3_5"/>
<protein>
    <recommendedName>
        <fullName evidence="3">Cell division ATP-binding protein FtsE</fullName>
    </recommendedName>
</protein>
<dbReference type="InterPro" id="IPR003439">
    <property type="entry name" value="ABC_transporter-like_ATP-bd"/>
</dbReference>
<evidence type="ECO:0000256" key="7">
    <source>
        <dbReference type="ARBA" id="ARBA00022840"/>
    </source>
</evidence>
<dbReference type="InterPro" id="IPR041701">
    <property type="entry name" value="MetN_ABC"/>
</dbReference>
<dbReference type="SUPFAM" id="SSF55021">
    <property type="entry name" value="ACT-like"/>
    <property type="match status" value="1"/>
</dbReference>
<evidence type="ECO:0000256" key="1">
    <source>
        <dbReference type="ARBA" id="ARBA00002579"/>
    </source>
</evidence>
<dbReference type="SUPFAM" id="SSF52540">
    <property type="entry name" value="P-loop containing nucleoside triphosphate hydrolases"/>
    <property type="match status" value="1"/>
</dbReference>
<dbReference type="Gene3D" id="3.40.50.300">
    <property type="entry name" value="P-loop containing nucleotide triphosphate hydrolases"/>
    <property type="match status" value="1"/>
</dbReference>
<evidence type="ECO:0000256" key="6">
    <source>
        <dbReference type="ARBA" id="ARBA00022741"/>
    </source>
</evidence>
<keyword evidence="8" id="KW-1278">Translocase</keyword>
<dbReference type="EMBL" id="CP003789">
    <property type="protein sequence ID" value="AGA65046.1"/>
    <property type="molecule type" value="Genomic_DNA"/>
</dbReference>
<dbReference type="PROSITE" id="PS50893">
    <property type="entry name" value="ABC_TRANSPORTER_2"/>
    <property type="match status" value="1"/>
</dbReference>
<keyword evidence="6" id="KW-0547">Nucleotide-binding</keyword>
<dbReference type="SMART" id="SM00930">
    <property type="entry name" value="NIL"/>
    <property type="match status" value="1"/>
</dbReference>
<evidence type="ECO:0000313" key="13">
    <source>
        <dbReference type="Proteomes" id="UP000010799"/>
    </source>
</evidence>
<feature type="domain" description="ABC transporter" evidence="11">
    <location>
        <begin position="18"/>
        <end position="257"/>
    </location>
</feature>
<organism evidence="12 13">
    <name type="scientific">Liberibacter crescens (strain BT-1)</name>
    <dbReference type="NCBI Taxonomy" id="1215343"/>
    <lineage>
        <taxon>Bacteria</taxon>
        <taxon>Pseudomonadati</taxon>
        <taxon>Pseudomonadota</taxon>
        <taxon>Alphaproteobacteria</taxon>
        <taxon>Hyphomicrobiales</taxon>
        <taxon>Rhizobiaceae</taxon>
        <taxon>Liberibacter</taxon>
    </lineage>
</organism>
<dbReference type="GO" id="GO:0005886">
    <property type="term" value="C:plasma membrane"/>
    <property type="evidence" value="ECO:0007669"/>
    <property type="project" value="UniProtKB-ARBA"/>
</dbReference>
<dbReference type="KEGG" id="lcc:B488_10540"/>
<evidence type="ECO:0000256" key="9">
    <source>
        <dbReference type="ARBA" id="ARBA00022970"/>
    </source>
</evidence>
<dbReference type="GO" id="GO:0005524">
    <property type="term" value="F:ATP binding"/>
    <property type="evidence" value="ECO:0007669"/>
    <property type="project" value="UniProtKB-KW"/>
</dbReference>
<comment type="similarity">
    <text evidence="2">Belongs to the ABC transporter superfamily.</text>
</comment>
<keyword evidence="13" id="KW-1185">Reference proteome</keyword>